<protein>
    <submittedName>
        <fullName evidence="1">Uncharacterized protein</fullName>
    </submittedName>
</protein>
<reference evidence="2" key="1">
    <citation type="journal article" date="2015" name="Nat. Genet.">
        <title>The genome and transcriptome of the zoonotic hookworm Ancylostoma ceylanicum identify infection-specific gene families.</title>
        <authorList>
            <person name="Schwarz E.M."/>
            <person name="Hu Y."/>
            <person name="Antoshechkin I."/>
            <person name="Miller M.M."/>
            <person name="Sternberg P.W."/>
            <person name="Aroian R.V."/>
        </authorList>
    </citation>
    <scope>NUCLEOTIDE SEQUENCE</scope>
    <source>
        <strain evidence="2">HY135</strain>
    </source>
</reference>
<organism evidence="1 2">
    <name type="scientific">Ancylostoma ceylanicum</name>
    <dbReference type="NCBI Taxonomy" id="53326"/>
    <lineage>
        <taxon>Eukaryota</taxon>
        <taxon>Metazoa</taxon>
        <taxon>Ecdysozoa</taxon>
        <taxon>Nematoda</taxon>
        <taxon>Chromadorea</taxon>
        <taxon>Rhabditida</taxon>
        <taxon>Rhabditina</taxon>
        <taxon>Rhabditomorpha</taxon>
        <taxon>Strongyloidea</taxon>
        <taxon>Ancylostomatidae</taxon>
        <taxon>Ancylostomatinae</taxon>
        <taxon>Ancylostoma</taxon>
    </lineage>
</organism>
<sequence length="94" mass="10938">MSWAHFGCEYNCQMECQARCTIKEMRETSSKADIQCIRNDESAGAVHVTTKSLVDIMKITMKRDTQTRDDDVDYWQRGRLDRLGGLVVSDRRYL</sequence>
<evidence type="ECO:0000313" key="2">
    <source>
        <dbReference type="Proteomes" id="UP000024635"/>
    </source>
</evidence>
<proteinExistence type="predicted"/>
<keyword evidence="2" id="KW-1185">Reference proteome</keyword>
<name>A0A016TNX0_9BILA</name>
<comment type="caution">
    <text evidence="1">The sequence shown here is derived from an EMBL/GenBank/DDBJ whole genome shotgun (WGS) entry which is preliminary data.</text>
</comment>
<dbReference type="EMBL" id="JARK01001422">
    <property type="protein sequence ID" value="EYC04704.1"/>
    <property type="molecule type" value="Genomic_DNA"/>
</dbReference>
<accession>A0A016TNX0</accession>
<evidence type="ECO:0000313" key="1">
    <source>
        <dbReference type="EMBL" id="EYC04704.1"/>
    </source>
</evidence>
<gene>
    <name evidence="1" type="primary">Acey_s0086.g1940</name>
    <name evidence="1" type="ORF">Y032_0086g1940</name>
</gene>
<dbReference type="AlphaFoldDB" id="A0A016TNX0"/>
<dbReference type="Proteomes" id="UP000024635">
    <property type="component" value="Unassembled WGS sequence"/>
</dbReference>